<evidence type="ECO:0000256" key="2">
    <source>
        <dbReference type="ARBA" id="ARBA00023163"/>
    </source>
</evidence>
<dbReference type="PANTHER" id="PTHR43130">
    <property type="entry name" value="ARAC-FAMILY TRANSCRIPTIONAL REGULATOR"/>
    <property type="match status" value="1"/>
</dbReference>
<evidence type="ECO:0000259" key="3">
    <source>
        <dbReference type="PROSITE" id="PS01124"/>
    </source>
</evidence>
<organism evidence="4 5">
    <name type="scientific">Dactylosporangium sucinum</name>
    <dbReference type="NCBI Taxonomy" id="1424081"/>
    <lineage>
        <taxon>Bacteria</taxon>
        <taxon>Bacillati</taxon>
        <taxon>Actinomycetota</taxon>
        <taxon>Actinomycetes</taxon>
        <taxon>Micromonosporales</taxon>
        <taxon>Micromonosporaceae</taxon>
        <taxon>Dactylosporangium</taxon>
    </lineage>
</organism>
<dbReference type="InterPro" id="IPR009057">
    <property type="entry name" value="Homeodomain-like_sf"/>
</dbReference>
<proteinExistence type="predicted"/>
<dbReference type="InterPro" id="IPR052158">
    <property type="entry name" value="INH-QAR"/>
</dbReference>
<dbReference type="CDD" id="cd03137">
    <property type="entry name" value="GATase1_AraC_1"/>
    <property type="match status" value="1"/>
</dbReference>
<dbReference type="Pfam" id="PF01965">
    <property type="entry name" value="DJ-1_PfpI"/>
    <property type="match status" value="1"/>
</dbReference>
<name>A0A917UFB0_9ACTN</name>
<dbReference type="RefSeq" id="WP_190257972.1">
    <property type="nucleotide sequence ID" value="NZ_BMPI01000121.1"/>
</dbReference>
<dbReference type="SUPFAM" id="SSF46689">
    <property type="entry name" value="Homeodomain-like"/>
    <property type="match status" value="2"/>
</dbReference>
<dbReference type="GO" id="GO:0043565">
    <property type="term" value="F:sequence-specific DNA binding"/>
    <property type="evidence" value="ECO:0007669"/>
    <property type="project" value="InterPro"/>
</dbReference>
<dbReference type="SMART" id="SM00342">
    <property type="entry name" value="HTH_ARAC"/>
    <property type="match status" value="1"/>
</dbReference>
<dbReference type="SUPFAM" id="SSF52317">
    <property type="entry name" value="Class I glutamine amidotransferase-like"/>
    <property type="match status" value="1"/>
</dbReference>
<keyword evidence="1" id="KW-0805">Transcription regulation</keyword>
<dbReference type="InterPro" id="IPR018060">
    <property type="entry name" value="HTH_AraC"/>
</dbReference>
<dbReference type="EMBL" id="BMPI01000121">
    <property type="protein sequence ID" value="GGM88769.1"/>
    <property type="molecule type" value="Genomic_DNA"/>
</dbReference>
<accession>A0A917UFB0</accession>
<evidence type="ECO:0000313" key="4">
    <source>
        <dbReference type="EMBL" id="GGM88769.1"/>
    </source>
</evidence>
<comment type="caution">
    <text evidence="4">The sequence shown here is derived from an EMBL/GenBank/DDBJ whole genome shotgun (WGS) entry which is preliminary data.</text>
</comment>
<dbReference type="Gene3D" id="1.10.10.60">
    <property type="entry name" value="Homeodomain-like"/>
    <property type="match status" value="1"/>
</dbReference>
<sequence length="328" mass="35851">MTDKHLVAVVVLDGVVPFDLGTATQLFGTARDEQGHRKYTTLVCTPGRQPVRTAAGYQVVPDHGLEITERADTVVVPGIHAGDPVETGTVDPAVGKALNDALARGARVMSICTGAFVLAAAGLLDQRPATTHWWWADRFRELYPDVKLDPDVLFIDDGDVLTSAGVGAGIDLCLHVIRTDFGSDVANRAARRSVVPPWREGGQAQYIERPLPRVADTTTAGTRTWALERLAEPLTLQDLAAHATMSVRTFTRRFREETGVSPARWLLQQRVDHARMLLESTDLAVEVVARRSGLGTATSLRQHLQTTIGVAPSAYRRTFRVVPERPER</sequence>
<dbReference type="Pfam" id="PF12833">
    <property type="entry name" value="HTH_18"/>
    <property type="match status" value="1"/>
</dbReference>
<dbReference type="PANTHER" id="PTHR43130:SF3">
    <property type="entry name" value="HTH-TYPE TRANSCRIPTIONAL REGULATOR RV1931C"/>
    <property type="match status" value="1"/>
</dbReference>
<dbReference type="Proteomes" id="UP000642070">
    <property type="component" value="Unassembled WGS sequence"/>
</dbReference>
<dbReference type="InterPro" id="IPR002818">
    <property type="entry name" value="DJ-1/PfpI"/>
</dbReference>
<reference evidence="4" key="2">
    <citation type="submission" date="2020-09" db="EMBL/GenBank/DDBJ databases">
        <authorList>
            <person name="Sun Q."/>
            <person name="Ohkuma M."/>
        </authorList>
    </citation>
    <scope>NUCLEOTIDE SEQUENCE</scope>
    <source>
        <strain evidence="4">JCM 19831</strain>
    </source>
</reference>
<evidence type="ECO:0000313" key="5">
    <source>
        <dbReference type="Proteomes" id="UP000642070"/>
    </source>
</evidence>
<keyword evidence="2" id="KW-0804">Transcription</keyword>
<dbReference type="PROSITE" id="PS01124">
    <property type="entry name" value="HTH_ARAC_FAMILY_2"/>
    <property type="match status" value="1"/>
</dbReference>
<gene>
    <name evidence="4" type="ORF">GCM10007977_108470</name>
</gene>
<protein>
    <submittedName>
        <fullName evidence="4">AraC family transcriptional regulator</fullName>
    </submittedName>
</protein>
<feature type="domain" description="HTH araC/xylS-type" evidence="3">
    <location>
        <begin position="220"/>
        <end position="318"/>
    </location>
</feature>
<keyword evidence="5" id="KW-1185">Reference proteome</keyword>
<dbReference type="InterPro" id="IPR029062">
    <property type="entry name" value="Class_I_gatase-like"/>
</dbReference>
<dbReference type="AlphaFoldDB" id="A0A917UFB0"/>
<dbReference type="GO" id="GO:0003700">
    <property type="term" value="F:DNA-binding transcription factor activity"/>
    <property type="evidence" value="ECO:0007669"/>
    <property type="project" value="InterPro"/>
</dbReference>
<dbReference type="Gene3D" id="3.40.50.880">
    <property type="match status" value="1"/>
</dbReference>
<reference evidence="4" key="1">
    <citation type="journal article" date="2014" name="Int. J. Syst. Evol. Microbiol.">
        <title>Complete genome sequence of Corynebacterium casei LMG S-19264T (=DSM 44701T), isolated from a smear-ripened cheese.</title>
        <authorList>
            <consortium name="US DOE Joint Genome Institute (JGI-PGF)"/>
            <person name="Walter F."/>
            <person name="Albersmeier A."/>
            <person name="Kalinowski J."/>
            <person name="Ruckert C."/>
        </authorList>
    </citation>
    <scope>NUCLEOTIDE SEQUENCE</scope>
    <source>
        <strain evidence="4">JCM 19831</strain>
    </source>
</reference>
<evidence type="ECO:0000256" key="1">
    <source>
        <dbReference type="ARBA" id="ARBA00023015"/>
    </source>
</evidence>